<protein>
    <submittedName>
        <fullName evidence="1">Uncharacterized protein</fullName>
    </submittedName>
</protein>
<organism evidence="1 2">
    <name type="scientific">Georgenia thermotolerans</name>
    <dbReference type="NCBI Taxonomy" id="527326"/>
    <lineage>
        <taxon>Bacteria</taxon>
        <taxon>Bacillati</taxon>
        <taxon>Actinomycetota</taxon>
        <taxon>Actinomycetes</taxon>
        <taxon>Micrococcales</taxon>
        <taxon>Bogoriellaceae</taxon>
        <taxon>Georgenia</taxon>
    </lineage>
</organism>
<reference evidence="1 2" key="1">
    <citation type="submission" date="2019-10" db="EMBL/GenBank/DDBJ databases">
        <title>Georgenia wutianyii sp. nov. and Georgenia yuyongxinii sp. nov. isolated from plateau pika (Ochotona curzoniae) in the Qinghai-Tibet plateau of China.</title>
        <authorList>
            <person name="Tian Z."/>
        </authorList>
    </citation>
    <scope>NUCLEOTIDE SEQUENCE [LARGE SCALE GENOMIC DNA]</scope>
    <source>
        <strain evidence="1 2">DSM 21501</strain>
    </source>
</reference>
<dbReference type="Proteomes" id="UP000451860">
    <property type="component" value="Unassembled WGS sequence"/>
</dbReference>
<dbReference type="AlphaFoldDB" id="A0A7J5ULB2"/>
<keyword evidence="2" id="KW-1185">Reference proteome</keyword>
<evidence type="ECO:0000313" key="2">
    <source>
        <dbReference type="Proteomes" id="UP000451860"/>
    </source>
</evidence>
<dbReference type="OrthoDB" id="4829209at2"/>
<proteinExistence type="predicted"/>
<dbReference type="RefSeq" id="WP_155524137.1">
    <property type="nucleotide sequence ID" value="NZ_VUKF01000079.1"/>
</dbReference>
<sequence>MGVTPADLAARSAAAGEDPLARLDDLEQTPLAEQVAVFEAIHAHLSGRLSSAEH</sequence>
<evidence type="ECO:0000313" key="1">
    <source>
        <dbReference type="EMBL" id="KAE8762673.1"/>
    </source>
</evidence>
<gene>
    <name evidence="1" type="ORF">GB883_18160</name>
</gene>
<comment type="caution">
    <text evidence="1">The sequence shown here is derived from an EMBL/GenBank/DDBJ whole genome shotgun (WGS) entry which is preliminary data.</text>
</comment>
<accession>A0A7J5ULB2</accession>
<dbReference type="EMBL" id="WHJE01000137">
    <property type="protein sequence ID" value="KAE8762673.1"/>
    <property type="molecule type" value="Genomic_DNA"/>
</dbReference>
<name>A0A7J5ULB2_9MICO</name>